<dbReference type="InterPro" id="IPR050180">
    <property type="entry name" value="RNR_Ribonuclease"/>
</dbReference>
<dbReference type="InterPro" id="IPR041505">
    <property type="entry name" value="Dis3_CSD2"/>
</dbReference>
<dbReference type="InterPro" id="IPR012340">
    <property type="entry name" value="NA-bd_OB-fold"/>
</dbReference>
<dbReference type="EMBL" id="CAJPIN010002943">
    <property type="protein sequence ID" value="CAG2055818.1"/>
    <property type="molecule type" value="Genomic_DNA"/>
</dbReference>
<gene>
    <name evidence="2" type="ORF">TPAB3V08_LOCUS2817</name>
</gene>
<sequence length="85" mass="9387">VFLQGHFVRALGKIGDKDTENEVLLLEHDVPHSKFSEAVLNCLPKLPWIITEEVRCLEMRGGAGAGVVGQDQPFISLCVSERGRE</sequence>
<dbReference type="PANTHER" id="PTHR23355">
    <property type="entry name" value="RIBONUCLEASE"/>
    <property type="match status" value="1"/>
</dbReference>
<feature type="domain" description="CSD2" evidence="1">
    <location>
        <begin position="4"/>
        <end position="29"/>
    </location>
</feature>
<evidence type="ECO:0000313" key="3">
    <source>
        <dbReference type="Proteomes" id="UP001153148"/>
    </source>
</evidence>
<evidence type="ECO:0000259" key="1">
    <source>
        <dbReference type="Pfam" id="PF17849"/>
    </source>
</evidence>
<keyword evidence="3" id="KW-1185">Reference proteome</keyword>
<dbReference type="Pfam" id="PF17849">
    <property type="entry name" value="OB_Dis3"/>
    <property type="match status" value="1"/>
</dbReference>
<accession>A0ABN7NRN7</accession>
<dbReference type="PANTHER" id="PTHR23355:SF35">
    <property type="entry name" value="EXOSOME COMPLEX EXONUCLEASE RRP44"/>
    <property type="match status" value="1"/>
</dbReference>
<reference evidence="2" key="1">
    <citation type="submission" date="2021-03" db="EMBL/GenBank/DDBJ databases">
        <authorList>
            <person name="Tran Van P."/>
        </authorList>
    </citation>
    <scope>NUCLEOTIDE SEQUENCE</scope>
</reference>
<comment type="caution">
    <text evidence="2">The sequence shown here is derived from an EMBL/GenBank/DDBJ whole genome shotgun (WGS) entry which is preliminary data.</text>
</comment>
<dbReference type="Proteomes" id="UP001153148">
    <property type="component" value="Unassembled WGS sequence"/>
</dbReference>
<evidence type="ECO:0000313" key="2">
    <source>
        <dbReference type="EMBL" id="CAG2055818.1"/>
    </source>
</evidence>
<proteinExistence type="predicted"/>
<organism evidence="2 3">
    <name type="scientific">Timema podura</name>
    <name type="common">Walking stick</name>
    <dbReference type="NCBI Taxonomy" id="61482"/>
    <lineage>
        <taxon>Eukaryota</taxon>
        <taxon>Metazoa</taxon>
        <taxon>Ecdysozoa</taxon>
        <taxon>Arthropoda</taxon>
        <taxon>Hexapoda</taxon>
        <taxon>Insecta</taxon>
        <taxon>Pterygota</taxon>
        <taxon>Neoptera</taxon>
        <taxon>Polyneoptera</taxon>
        <taxon>Phasmatodea</taxon>
        <taxon>Timematodea</taxon>
        <taxon>Timematoidea</taxon>
        <taxon>Timematidae</taxon>
        <taxon>Timema</taxon>
    </lineage>
</organism>
<feature type="non-terminal residue" evidence="2">
    <location>
        <position position="1"/>
    </location>
</feature>
<name>A0ABN7NRN7_TIMPD</name>
<protein>
    <recommendedName>
        <fullName evidence="1">CSD2 domain-containing protein</fullName>
    </recommendedName>
</protein>
<dbReference type="SUPFAM" id="SSF50249">
    <property type="entry name" value="Nucleic acid-binding proteins"/>
    <property type="match status" value="1"/>
</dbReference>